<keyword evidence="3" id="KW-0472">Membrane</keyword>
<dbReference type="InterPro" id="IPR056653">
    <property type="entry name" value="DUF7751"/>
</dbReference>
<dbReference type="AlphaFoldDB" id="A0A6J1JYS8"/>
<dbReference type="InterPro" id="IPR041569">
    <property type="entry name" value="AAA_lid_3"/>
</dbReference>
<dbReference type="SMART" id="SM00382">
    <property type="entry name" value="AAA"/>
    <property type="match status" value="1"/>
</dbReference>
<dbReference type="GeneID" id="111490081"/>
<evidence type="ECO:0000313" key="9">
    <source>
        <dbReference type="RefSeq" id="XP_022994316.1"/>
    </source>
</evidence>
<dbReference type="InterPro" id="IPR000253">
    <property type="entry name" value="FHA_dom"/>
</dbReference>
<dbReference type="Proteomes" id="UP000504608">
    <property type="component" value="Unplaced"/>
</dbReference>
<dbReference type="Pfam" id="PF24933">
    <property type="entry name" value="DUF7751"/>
    <property type="match status" value="1"/>
</dbReference>
<dbReference type="SUPFAM" id="SSF49879">
    <property type="entry name" value="SMAD/FHA domain"/>
    <property type="match status" value="1"/>
</dbReference>
<reference evidence="9" key="1">
    <citation type="submission" date="2025-08" db="UniProtKB">
        <authorList>
            <consortium name="RefSeq"/>
        </authorList>
    </citation>
    <scope>IDENTIFICATION</scope>
    <source>
        <tissue evidence="9">Young leaves</tissue>
    </source>
</reference>
<feature type="region of interest" description="Disordered" evidence="6">
    <location>
        <begin position="283"/>
        <end position="303"/>
    </location>
</feature>
<evidence type="ECO:0000256" key="3">
    <source>
        <dbReference type="ARBA" id="ARBA00022787"/>
    </source>
</evidence>
<gene>
    <name evidence="9" type="primary">LOC111490081</name>
</gene>
<dbReference type="Gene3D" id="1.10.8.60">
    <property type="match status" value="1"/>
</dbReference>
<feature type="region of interest" description="Disordered" evidence="6">
    <location>
        <begin position="545"/>
        <end position="583"/>
    </location>
</feature>
<dbReference type="FunFam" id="3.40.50.300:FF:000416">
    <property type="entry name" value="p-loop nucleoside triphosphate hydrolase superfamily protein"/>
    <property type="match status" value="1"/>
</dbReference>
<feature type="region of interest" description="Disordered" evidence="6">
    <location>
        <begin position="1"/>
        <end position="76"/>
    </location>
</feature>
<keyword evidence="5" id="KW-0496">Mitochondrion</keyword>
<protein>
    <submittedName>
        <fullName evidence="9">Uncharacterized protein LOC111490081 isoform X1</fullName>
    </submittedName>
</protein>
<dbReference type="InterPro" id="IPR003960">
    <property type="entry name" value="ATPase_AAA_CS"/>
</dbReference>
<dbReference type="InterPro" id="IPR003593">
    <property type="entry name" value="AAA+_ATPase"/>
</dbReference>
<feature type="region of interest" description="Disordered" evidence="6">
    <location>
        <begin position="317"/>
        <end position="346"/>
    </location>
</feature>
<dbReference type="InterPro" id="IPR051701">
    <property type="entry name" value="Mito_OM_Translocase_MSP1"/>
</dbReference>
<dbReference type="InterPro" id="IPR008984">
    <property type="entry name" value="SMAD_FHA_dom_sf"/>
</dbReference>
<dbReference type="Pfam" id="PF17862">
    <property type="entry name" value="AAA_lid_3"/>
    <property type="match status" value="1"/>
</dbReference>
<feature type="compositionally biased region" description="Polar residues" evidence="6">
    <location>
        <begin position="287"/>
        <end position="303"/>
    </location>
</feature>
<organism evidence="8 9">
    <name type="scientific">Cucurbita maxima</name>
    <name type="common">Pumpkin</name>
    <name type="synonym">Winter squash</name>
    <dbReference type="NCBI Taxonomy" id="3661"/>
    <lineage>
        <taxon>Eukaryota</taxon>
        <taxon>Viridiplantae</taxon>
        <taxon>Streptophyta</taxon>
        <taxon>Embryophyta</taxon>
        <taxon>Tracheophyta</taxon>
        <taxon>Spermatophyta</taxon>
        <taxon>Magnoliopsida</taxon>
        <taxon>eudicotyledons</taxon>
        <taxon>Gunneridae</taxon>
        <taxon>Pentapetalae</taxon>
        <taxon>rosids</taxon>
        <taxon>fabids</taxon>
        <taxon>Cucurbitales</taxon>
        <taxon>Cucurbitaceae</taxon>
        <taxon>Cucurbiteae</taxon>
        <taxon>Cucurbita</taxon>
    </lineage>
</organism>
<dbReference type="GO" id="GO:0005741">
    <property type="term" value="C:mitochondrial outer membrane"/>
    <property type="evidence" value="ECO:0007669"/>
    <property type="project" value="UniProtKB-SubCell"/>
</dbReference>
<keyword evidence="3" id="KW-1000">Mitochondrion outer membrane</keyword>
<dbReference type="Gene3D" id="3.40.50.300">
    <property type="entry name" value="P-loop containing nucleotide triphosphate hydrolases"/>
    <property type="match status" value="1"/>
</dbReference>
<dbReference type="OrthoDB" id="10254455at2759"/>
<keyword evidence="2" id="KW-0547">Nucleotide-binding</keyword>
<dbReference type="InterPro" id="IPR003959">
    <property type="entry name" value="ATPase_AAA_core"/>
</dbReference>
<comment type="subcellular location">
    <subcellularLocation>
        <location evidence="1">Mitochondrion outer membrane</location>
        <topology evidence="1">Single-pass membrane protein</topology>
    </subcellularLocation>
</comment>
<dbReference type="GO" id="GO:0005524">
    <property type="term" value="F:ATP binding"/>
    <property type="evidence" value="ECO:0007669"/>
    <property type="project" value="UniProtKB-KW"/>
</dbReference>
<keyword evidence="4" id="KW-0067">ATP-binding</keyword>
<evidence type="ECO:0000256" key="1">
    <source>
        <dbReference type="ARBA" id="ARBA00004572"/>
    </source>
</evidence>
<evidence type="ECO:0000259" key="7">
    <source>
        <dbReference type="SMART" id="SM00382"/>
    </source>
</evidence>
<dbReference type="RefSeq" id="XP_022994316.1">
    <property type="nucleotide sequence ID" value="XM_023138548.1"/>
</dbReference>
<dbReference type="PANTHER" id="PTHR45644">
    <property type="entry name" value="AAA ATPASE, PUTATIVE (AFU_ORTHOLOGUE AFUA_2G12920)-RELATED-RELATED"/>
    <property type="match status" value="1"/>
</dbReference>
<evidence type="ECO:0000256" key="5">
    <source>
        <dbReference type="ARBA" id="ARBA00023128"/>
    </source>
</evidence>
<dbReference type="KEGG" id="cmax:111490081"/>
<dbReference type="CDD" id="cd00060">
    <property type="entry name" value="FHA"/>
    <property type="match status" value="1"/>
</dbReference>
<evidence type="ECO:0000256" key="2">
    <source>
        <dbReference type="ARBA" id="ARBA00022741"/>
    </source>
</evidence>
<feature type="domain" description="AAA+ ATPase" evidence="7">
    <location>
        <begin position="975"/>
        <end position="1112"/>
    </location>
</feature>
<dbReference type="InterPro" id="IPR027417">
    <property type="entry name" value="P-loop_NTPase"/>
</dbReference>
<accession>A0A6J1JYS8</accession>
<evidence type="ECO:0000313" key="8">
    <source>
        <dbReference type="Proteomes" id="UP000504608"/>
    </source>
</evidence>
<sequence>MVSTRRSGSLSGSNSKRSSSSEEKPSSPKRQKVENGCGSEKSMPAVENSKELCTPPTVDPGEHGPGGGPIVGVDAGEGVSSLKEDAAPAAVAVTTPIAEGTSLVGDRPRTSFSSWSHYASKQNTSFETTTPWCRLLSEFGQNSNVDIFSSHFTIGSSRGCNFPLKDHTISGTLCKIKHTQREGSTVAVLESTGGKGSVMINGLAVKRNTSCVLNSGDEVVFGALGNHAYIFQQLMNDVSVKGLEVQSGVGKFLQLGKRTGDPSAVAGASILASLSSLREDISRWKPPSQTNSKTHQGAELPSNSVVHDAMELDIDALEANSNPEVRNDKAVDSSTTNRNLHPGSNPDAVIEAGNVKLSGVNDLIGPLFRMLAQSTSCKLKLSKSICKQVMEERNQWIGELQPASTSGMSLRCAAFKEDVHAGIVDGRDLEVSFENFPYYLSENTKNVLISASFIHLKHKEHSKYTSELNTVNPRILLSGPAGSEIYQEMLAKALANYYGAKLLIFDSHSFLGGLSSKEAELPKDGINVAKSCNCSKQSIVSTEITKNTDQMAGDEDTPSSSNATLFAPDSQPKMEMDSIPSSSGTAKNNFLKIGDRVRFIGSASGGIYPTTSPSRGPPNGTRGKVVLTFDNNTSSKIGVRFDKLIPDGVDLGGYCEGGYGYFCYATDLRLENSGVEELDKILIDILFEAVFSESRNSPFILFMKDAEKSLVGNIDSYSTFKSRLEKLPDNVIVIGSHTHTDNRKEKSHPGGLLFTKFGSNQTALLDLAFPDSFGRLHDRGKEVPKATKLLTKLFPNKVTIHMPQDEGLLVSWKHQLERDAETLKMKGNLNQLRVVLSRSGMDCEGLETLCIKDQTLTNESAEKVVGWALSHHLMQNLEADPDSRVLLSSESIQYGIGILQAIQNETKSLKKSLKDVVTENEFEKRLLADVIPPSDIGVTFDDIGALENVKDTLKELVMLPLQRPELFCKGQLTKPCKGILLFGPPGTGKTMLAKAVATEAGANFINISMSSITSKWFGEGEKYVKAVFSLASKIAPSVVFVDEVDSMLGRRENPGEHEAMRKMKNEFMVNWDGLRTKDKERVLVLAATNRPFDLDEAVIRRLPRRLMVNLPDAPNRAKILKVILAKEDLSQDFDFDSVASMTDGYSGSDLKNLCVAAAHRPIKEILEKEKKEHAAALADGRPAPALSGSEDIRPLNMDDFKYAHERVCASVSSESVNMTELLQWNELYGEGGSRRKKALSYFM</sequence>
<dbReference type="SUPFAM" id="SSF52540">
    <property type="entry name" value="P-loop containing nucleoside triphosphate hydrolases"/>
    <property type="match status" value="1"/>
</dbReference>
<evidence type="ECO:0000256" key="4">
    <source>
        <dbReference type="ARBA" id="ARBA00022840"/>
    </source>
</evidence>
<dbReference type="Gene3D" id="2.60.200.20">
    <property type="match status" value="1"/>
</dbReference>
<name>A0A6J1JYS8_CUCMA</name>
<evidence type="ECO:0000256" key="6">
    <source>
        <dbReference type="SAM" id="MobiDB-lite"/>
    </source>
</evidence>
<dbReference type="Pfam" id="PF00498">
    <property type="entry name" value="FHA"/>
    <property type="match status" value="1"/>
</dbReference>
<dbReference type="CDD" id="cd19520">
    <property type="entry name" value="RecA-like_ATAD1"/>
    <property type="match status" value="1"/>
</dbReference>
<proteinExistence type="predicted"/>
<feature type="compositionally biased region" description="Low complexity" evidence="6">
    <location>
        <begin position="1"/>
        <end position="18"/>
    </location>
</feature>
<dbReference type="PROSITE" id="PS00674">
    <property type="entry name" value="AAA"/>
    <property type="match status" value="1"/>
</dbReference>
<dbReference type="GO" id="GO:0016887">
    <property type="term" value="F:ATP hydrolysis activity"/>
    <property type="evidence" value="ECO:0007669"/>
    <property type="project" value="InterPro"/>
</dbReference>
<dbReference type="Pfam" id="PF00004">
    <property type="entry name" value="AAA"/>
    <property type="match status" value="1"/>
</dbReference>
<dbReference type="PANTHER" id="PTHR45644:SF39">
    <property type="entry name" value="AAA-TYPE ATPASE FAMILY PROTEIN-RELATED"/>
    <property type="match status" value="1"/>
</dbReference>
<keyword evidence="8" id="KW-1185">Reference proteome</keyword>